<gene>
    <name evidence="1" type="ORF">CLUG_03290</name>
</gene>
<proteinExistence type="predicted"/>
<organism evidence="1 2">
    <name type="scientific">Clavispora lusitaniae (strain ATCC 42720)</name>
    <name type="common">Yeast</name>
    <name type="synonym">Candida lusitaniae</name>
    <dbReference type="NCBI Taxonomy" id="306902"/>
    <lineage>
        <taxon>Eukaryota</taxon>
        <taxon>Fungi</taxon>
        <taxon>Dikarya</taxon>
        <taxon>Ascomycota</taxon>
        <taxon>Saccharomycotina</taxon>
        <taxon>Pichiomycetes</taxon>
        <taxon>Metschnikowiaceae</taxon>
        <taxon>Clavispora</taxon>
    </lineage>
</organism>
<dbReference type="Proteomes" id="UP000007703">
    <property type="component" value="Unassembled WGS sequence"/>
</dbReference>
<protein>
    <submittedName>
        <fullName evidence="1">Uncharacterized protein</fullName>
    </submittedName>
</protein>
<evidence type="ECO:0000313" key="1">
    <source>
        <dbReference type="EMBL" id="EEQ39162.1"/>
    </source>
</evidence>
<sequence length="150" mass="16889">MKRAEHSSSATIQPIHSGDVCILVKACLNTAFKMPFTSFQMPFTSFKMHFTSIKMPSLHSKCTSPQSKCLHFIKMPFTSFKMPSLHQNAFTSTQRPSNPPCGHGICSGHTSPNPPPSRCLCERETSCPWSYGPRRWWRRRHFAPSSSAAN</sequence>
<dbReference type="HOGENOM" id="CLU_1740327_0_0_1"/>
<dbReference type="KEGG" id="clu:CLUG_03290"/>
<dbReference type="EMBL" id="CH408079">
    <property type="protein sequence ID" value="EEQ39162.1"/>
    <property type="molecule type" value="Genomic_DNA"/>
</dbReference>
<dbReference type="InParanoid" id="C4Y556"/>
<reference evidence="1 2" key="1">
    <citation type="journal article" date="2009" name="Nature">
        <title>Evolution of pathogenicity and sexual reproduction in eight Candida genomes.</title>
        <authorList>
            <person name="Butler G."/>
            <person name="Rasmussen M.D."/>
            <person name="Lin M.F."/>
            <person name="Santos M.A."/>
            <person name="Sakthikumar S."/>
            <person name="Munro C.A."/>
            <person name="Rheinbay E."/>
            <person name="Grabherr M."/>
            <person name="Forche A."/>
            <person name="Reedy J.L."/>
            <person name="Agrafioti I."/>
            <person name="Arnaud M.B."/>
            <person name="Bates S."/>
            <person name="Brown A.J."/>
            <person name="Brunke S."/>
            <person name="Costanzo M.C."/>
            <person name="Fitzpatrick D.A."/>
            <person name="de Groot P.W."/>
            <person name="Harris D."/>
            <person name="Hoyer L.L."/>
            <person name="Hube B."/>
            <person name="Klis F.M."/>
            <person name="Kodira C."/>
            <person name="Lennard N."/>
            <person name="Logue M.E."/>
            <person name="Martin R."/>
            <person name="Neiman A.M."/>
            <person name="Nikolaou E."/>
            <person name="Quail M.A."/>
            <person name="Quinn J."/>
            <person name="Santos M.C."/>
            <person name="Schmitzberger F.F."/>
            <person name="Sherlock G."/>
            <person name="Shah P."/>
            <person name="Silverstein K.A."/>
            <person name="Skrzypek M.S."/>
            <person name="Soll D."/>
            <person name="Staggs R."/>
            <person name="Stansfield I."/>
            <person name="Stumpf M.P."/>
            <person name="Sudbery P.E."/>
            <person name="Srikantha T."/>
            <person name="Zeng Q."/>
            <person name="Berman J."/>
            <person name="Berriman M."/>
            <person name="Heitman J."/>
            <person name="Gow N.A."/>
            <person name="Lorenz M.C."/>
            <person name="Birren B.W."/>
            <person name="Kellis M."/>
            <person name="Cuomo C.A."/>
        </authorList>
    </citation>
    <scope>NUCLEOTIDE SEQUENCE [LARGE SCALE GENOMIC DNA]</scope>
    <source>
        <strain evidence="1 2">ATCC 42720</strain>
    </source>
</reference>
<accession>C4Y556</accession>
<evidence type="ECO:0000313" key="2">
    <source>
        <dbReference type="Proteomes" id="UP000007703"/>
    </source>
</evidence>
<name>C4Y556_CLAL4</name>
<dbReference type="VEuPathDB" id="FungiDB:CLUG_03290"/>
<dbReference type="AlphaFoldDB" id="C4Y556"/>